<evidence type="ECO:0000313" key="17">
    <source>
        <dbReference type="Proteomes" id="UP000649739"/>
    </source>
</evidence>
<keyword evidence="8 16" id="KW-0418">Kinase</keyword>
<evidence type="ECO:0000256" key="1">
    <source>
        <dbReference type="ARBA" id="ARBA00000085"/>
    </source>
</evidence>
<dbReference type="RefSeq" id="WP_189168926.1">
    <property type="nucleotide sequence ID" value="NZ_BMQB01000002.1"/>
</dbReference>
<dbReference type="PROSITE" id="PS50109">
    <property type="entry name" value="HIS_KIN"/>
    <property type="match status" value="1"/>
</dbReference>
<evidence type="ECO:0000256" key="10">
    <source>
        <dbReference type="ARBA" id="ARBA00023012"/>
    </source>
</evidence>
<dbReference type="Proteomes" id="UP000649739">
    <property type="component" value="Unassembled WGS sequence"/>
</dbReference>
<keyword evidence="17" id="KW-1185">Reference proteome</keyword>
<dbReference type="Pfam" id="PF00512">
    <property type="entry name" value="HisKA"/>
    <property type="match status" value="1"/>
</dbReference>
<evidence type="ECO:0000256" key="7">
    <source>
        <dbReference type="ARBA" id="ARBA00022692"/>
    </source>
</evidence>
<proteinExistence type="predicted"/>
<keyword evidence="9 13" id="KW-1133">Transmembrane helix</keyword>
<reference evidence="16" key="2">
    <citation type="submission" date="2020-09" db="EMBL/GenBank/DDBJ databases">
        <authorList>
            <person name="Sun Q."/>
            <person name="Ohkuma M."/>
        </authorList>
    </citation>
    <scope>NUCLEOTIDE SEQUENCE</scope>
    <source>
        <strain evidence="16">JCM 3090</strain>
    </source>
</reference>
<reference evidence="16" key="1">
    <citation type="journal article" date="2014" name="Int. J. Syst. Evol. Microbiol.">
        <title>Complete genome sequence of Corynebacterium casei LMG S-19264T (=DSM 44701T), isolated from a smear-ripened cheese.</title>
        <authorList>
            <consortium name="US DOE Joint Genome Institute (JGI-PGF)"/>
            <person name="Walter F."/>
            <person name="Albersmeier A."/>
            <person name="Kalinowski J."/>
            <person name="Ruckert C."/>
        </authorList>
    </citation>
    <scope>NUCLEOTIDE SEQUENCE</scope>
    <source>
        <strain evidence="16">JCM 3090</strain>
    </source>
</reference>
<dbReference type="CDD" id="cd00075">
    <property type="entry name" value="HATPase"/>
    <property type="match status" value="1"/>
</dbReference>
<dbReference type="Gene3D" id="3.30.565.10">
    <property type="entry name" value="Histidine kinase-like ATPase, C-terminal domain"/>
    <property type="match status" value="1"/>
</dbReference>
<dbReference type="SMART" id="SM00388">
    <property type="entry name" value="HisKA"/>
    <property type="match status" value="1"/>
</dbReference>
<sequence>MSSNPPTDPPGATPPGAGPTGTAPTGTATSAGPTGTPTGVGRTATAGADGGTADAVRRGRWRRPRSLRSKLVALLTALLALACLSVAGVTEVILHRVLYQQMDAQLLGAAGRANDAFSGRGPGGPGGDADPARPRPEFRVPPGAPVGTLAARLIGGTPDAALIVGENGESVDVTGQLGGRLRAVPVDEQPRTYTFAGRGDYRVLAHRGRNGDVLITGLSLANAQETLIRVAVAGGAFSLSALLLAGLVGAYTIRRELRPLDRVAATAARVTELRLARGEVSLPVRVAARDTDPGTEAGQVGAALNRLLDHVGDALRARHASETRVRQFVADASHELRTPLAAIRGYAELAQREPAPVPERIEHALRRVDAESRRMTTLVEDLLLLARLDAGRPLAMEPVDLRLLAVDTVSDAHAAGPRHDWQLDLPETPVVVTGDPQRLHQVLANLLTNARTHTPEGTRVTVAVGAAVGHAEITVTDAGPGIDPAILAHVFERFARGDSSRSRAAGSTGLGLSIVAAVVGALGGTVAVASVPGRTAFTVRLPLTDADHPDADADPDADHPDPDSGSDGGSDDAGAPAGTGHGTPTRR</sequence>
<feature type="region of interest" description="Disordered" evidence="12">
    <location>
        <begin position="1"/>
        <end position="61"/>
    </location>
</feature>
<feature type="compositionally biased region" description="Basic and acidic residues" evidence="12">
    <location>
        <begin position="545"/>
        <end position="562"/>
    </location>
</feature>
<evidence type="ECO:0000256" key="8">
    <source>
        <dbReference type="ARBA" id="ARBA00022777"/>
    </source>
</evidence>
<evidence type="ECO:0000256" key="4">
    <source>
        <dbReference type="ARBA" id="ARBA00012438"/>
    </source>
</evidence>
<evidence type="ECO:0000313" key="16">
    <source>
        <dbReference type="EMBL" id="GGJ82936.1"/>
    </source>
</evidence>
<dbReference type="GO" id="GO:0000155">
    <property type="term" value="F:phosphorelay sensor kinase activity"/>
    <property type="evidence" value="ECO:0007669"/>
    <property type="project" value="InterPro"/>
</dbReference>
<dbReference type="CDD" id="cd00082">
    <property type="entry name" value="HisKA"/>
    <property type="match status" value="1"/>
</dbReference>
<keyword evidence="7 13" id="KW-0812">Transmembrane</keyword>
<dbReference type="FunFam" id="1.10.287.130:FF:000001">
    <property type="entry name" value="Two-component sensor histidine kinase"/>
    <property type="match status" value="1"/>
</dbReference>
<feature type="transmembrane region" description="Helical" evidence="13">
    <location>
        <begin position="71"/>
        <end position="94"/>
    </location>
</feature>
<feature type="compositionally biased region" description="Low complexity" evidence="12">
    <location>
        <begin position="20"/>
        <end position="54"/>
    </location>
</feature>
<evidence type="ECO:0000256" key="9">
    <source>
        <dbReference type="ARBA" id="ARBA00022989"/>
    </source>
</evidence>
<keyword evidence="6" id="KW-0808">Transferase</keyword>
<dbReference type="InterPro" id="IPR036097">
    <property type="entry name" value="HisK_dim/P_sf"/>
</dbReference>
<dbReference type="PANTHER" id="PTHR45436">
    <property type="entry name" value="SENSOR HISTIDINE KINASE YKOH"/>
    <property type="match status" value="1"/>
</dbReference>
<feature type="transmembrane region" description="Helical" evidence="13">
    <location>
        <begin position="227"/>
        <end position="253"/>
    </location>
</feature>
<dbReference type="SUPFAM" id="SSF55874">
    <property type="entry name" value="ATPase domain of HSP90 chaperone/DNA topoisomerase II/histidine kinase"/>
    <property type="match status" value="1"/>
</dbReference>
<evidence type="ECO:0000256" key="3">
    <source>
        <dbReference type="ARBA" id="ARBA00004236"/>
    </source>
</evidence>
<evidence type="ECO:0000259" key="15">
    <source>
        <dbReference type="PROSITE" id="PS50885"/>
    </source>
</evidence>
<keyword evidence="5" id="KW-0597">Phosphoprotein</keyword>
<dbReference type="SMART" id="SM00387">
    <property type="entry name" value="HATPase_c"/>
    <property type="match status" value="1"/>
</dbReference>
<comment type="cofactor">
    <cofactor evidence="2">
        <name>a divalent metal cation</name>
        <dbReference type="ChEBI" id="CHEBI:60240"/>
    </cofactor>
</comment>
<dbReference type="EMBL" id="BMQB01000002">
    <property type="protein sequence ID" value="GGJ82936.1"/>
    <property type="molecule type" value="Genomic_DNA"/>
</dbReference>
<feature type="region of interest" description="Disordered" evidence="12">
    <location>
        <begin position="545"/>
        <end position="587"/>
    </location>
</feature>
<dbReference type="Gene3D" id="1.10.287.130">
    <property type="match status" value="1"/>
</dbReference>
<dbReference type="InterPro" id="IPR005467">
    <property type="entry name" value="His_kinase_dom"/>
</dbReference>
<dbReference type="PROSITE" id="PS50885">
    <property type="entry name" value="HAMP"/>
    <property type="match status" value="1"/>
</dbReference>
<dbReference type="EC" id="2.7.13.3" evidence="4"/>
<dbReference type="InterPro" id="IPR003660">
    <property type="entry name" value="HAMP_dom"/>
</dbReference>
<dbReference type="FunFam" id="3.30.565.10:FF:000006">
    <property type="entry name" value="Sensor histidine kinase WalK"/>
    <property type="match status" value="1"/>
</dbReference>
<feature type="transmembrane region" description="Helical" evidence="13">
    <location>
        <begin position="510"/>
        <end position="531"/>
    </location>
</feature>
<evidence type="ECO:0000256" key="5">
    <source>
        <dbReference type="ARBA" id="ARBA00022553"/>
    </source>
</evidence>
<comment type="caution">
    <text evidence="16">The sequence shown here is derived from an EMBL/GenBank/DDBJ whole genome shotgun (WGS) entry which is preliminary data.</text>
</comment>
<dbReference type="PRINTS" id="PR00344">
    <property type="entry name" value="BCTRLSENSOR"/>
</dbReference>
<dbReference type="GO" id="GO:0005509">
    <property type="term" value="F:calcium ion binding"/>
    <property type="evidence" value="ECO:0007669"/>
    <property type="project" value="UniProtKB-ARBA"/>
</dbReference>
<keyword evidence="11 13" id="KW-0472">Membrane</keyword>
<evidence type="ECO:0000259" key="14">
    <source>
        <dbReference type="PROSITE" id="PS50109"/>
    </source>
</evidence>
<dbReference type="Pfam" id="PF02518">
    <property type="entry name" value="HATPase_c"/>
    <property type="match status" value="1"/>
</dbReference>
<feature type="compositionally biased region" description="Pro residues" evidence="12">
    <location>
        <begin position="1"/>
        <end position="17"/>
    </location>
</feature>
<dbReference type="PANTHER" id="PTHR45436:SF5">
    <property type="entry name" value="SENSOR HISTIDINE KINASE TRCS"/>
    <property type="match status" value="1"/>
</dbReference>
<comment type="catalytic activity">
    <reaction evidence="1">
        <text>ATP + protein L-histidine = ADP + protein N-phospho-L-histidine.</text>
        <dbReference type="EC" id="2.7.13.3"/>
    </reaction>
</comment>
<dbReference type="InterPro" id="IPR036890">
    <property type="entry name" value="HATPase_C_sf"/>
</dbReference>
<protein>
    <recommendedName>
        <fullName evidence="4">histidine kinase</fullName>
        <ecNumber evidence="4">2.7.13.3</ecNumber>
    </recommendedName>
</protein>
<dbReference type="InterPro" id="IPR003594">
    <property type="entry name" value="HATPase_dom"/>
</dbReference>
<feature type="domain" description="Histidine kinase" evidence="14">
    <location>
        <begin position="331"/>
        <end position="545"/>
    </location>
</feature>
<name>A0A8J3F6T4_9ACTN</name>
<dbReference type="GO" id="GO:0005886">
    <property type="term" value="C:plasma membrane"/>
    <property type="evidence" value="ECO:0007669"/>
    <property type="project" value="UniProtKB-SubCell"/>
</dbReference>
<gene>
    <name evidence="16" type="ORF">GCM10010123_10710</name>
</gene>
<dbReference type="InterPro" id="IPR004358">
    <property type="entry name" value="Sig_transdc_His_kin-like_C"/>
</dbReference>
<evidence type="ECO:0000256" key="2">
    <source>
        <dbReference type="ARBA" id="ARBA00001968"/>
    </source>
</evidence>
<accession>A0A8J3F6T4</accession>
<evidence type="ECO:0000256" key="13">
    <source>
        <dbReference type="SAM" id="Phobius"/>
    </source>
</evidence>
<keyword evidence="10" id="KW-0902">Two-component regulatory system</keyword>
<evidence type="ECO:0000256" key="6">
    <source>
        <dbReference type="ARBA" id="ARBA00022679"/>
    </source>
</evidence>
<feature type="domain" description="HAMP" evidence="15">
    <location>
        <begin position="254"/>
        <end position="316"/>
    </location>
</feature>
<evidence type="ECO:0000256" key="11">
    <source>
        <dbReference type="ARBA" id="ARBA00023136"/>
    </source>
</evidence>
<dbReference type="InterPro" id="IPR050428">
    <property type="entry name" value="TCS_sensor_his_kinase"/>
</dbReference>
<organism evidence="16 17">
    <name type="scientific">Pilimelia anulata</name>
    <dbReference type="NCBI Taxonomy" id="53371"/>
    <lineage>
        <taxon>Bacteria</taxon>
        <taxon>Bacillati</taxon>
        <taxon>Actinomycetota</taxon>
        <taxon>Actinomycetes</taxon>
        <taxon>Micromonosporales</taxon>
        <taxon>Micromonosporaceae</taxon>
        <taxon>Pilimelia</taxon>
    </lineage>
</organism>
<feature type="region of interest" description="Disordered" evidence="12">
    <location>
        <begin position="117"/>
        <end position="138"/>
    </location>
</feature>
<dbReference type="SMART" id="SM00304">
    <property type="entry name" value="HAMP"/>
    <property type="match status" value="1"/>
</dbReference>
<dbReference type="InterPro" id="IPR003661">
    <property type="entry name" value="HisK_dim/P_dom"/>
</dbReference>
<evidence type="ECO:0000256" key="12">
    <source>
        <dbReference type="SAM" id="MobiDB-lite"/>
    </source>
</evidence>
<dbReference type="AlphaFoldDB" id="A0A8J3F6T4"/>
<comment type="subcellular location">
    <subcellularLocation>
        <location evidence="3">Cell membrane</location>
    </subcellularLocation>
</comment>
<dbReference type="SUPFAM" id="SSF47384">
    <property type="entry name" value="Homodimeric domain of signal transducing histidine kinase"/>
    <property type="match status" value="1"/>
</dbReference>